<feature type="chain" id="PRO_5004217890" description="VWFA domain-containing protein" evidence="2">
    <location>
        <begin position="28"/>
        <end position="752"/>
    </location>
</feature>
<dbReference type="InterPro" id="IPR017868">
    <property type="entry name" value="Filamin/ABP280_repeat-like"/>
</dbReference>
<evidence type="ECO:0000313" key="5">
    <source>
        <dbReference type="Proteomes" id="UP000007058"/>
    </source>
</evidence>
<dbReference type="AlphaFoldDB" id="Q2W314"/>
<sequence length="752" mass="80700">MFLRLFRRAAVMLSLLLVALPAWPAAASPDNLDVVIVIDQSGSMSGNKAHPAANDPEASRLQVAKLILSRLAKSVENTALVHRVSIIEFGSTVEVPVSLLELKHNIADPGRAAADAANAGDRLVSRDLEDTHTHEALAAAATELRAMARLPDDGSPRKRHVILLTDGHPYAEAGRTPLKDDEVWRLVEREVSALGAEKTPLWIVGLDSRNEYWPKDGRIWVKLAGTPSQVFRAASSYPQLPQLAETIVSKWLGTTMTLPASGKAPNLVSLPPYLGRAVFHIHAREPILPPRIIGPDGRVHAPTITLPSKLLVHTIEHPAAGEYRVDVPPGTAILTVASTEPPRLSKVAPGLFVGMGMASQIRFAAGNASSAPLHEDKLYPITAKVMVAAPDGTSVQLPASLESDGTFLANWTPSALGVHSIGLDARYRPAAGGDESALFPGSKSESVTVTKAPLALNLDSPPTGGWIAIPPGGDGLNVRLTLVEGMSTNIDAPSTMVGDAGTWLQAQPLDPSGIAIGEALPVALDPDGRFSFTIPVAFDLWRGDGWIRPKPVAFKIIAAANRLADDRNLAELRLPPGAESLRVGGNPFSAGPFPVGLPQWIKPLAAALLLAVLVAALYGTYRIFGQGALLRLKDAQQSHPLELRVYDLRRDPGCLNPALKVSLDGVSKIDLSTRIRRQKPGADPEVFSCLRIRRTWRDANRRAQVEYQFKGGTGAKTSSMQLPIDPQGRDLPPQVDETWRLVLQRASRGRNR</sequence>
<reference evidence="4 5" key="1">
    <citation type="journal article" date="2005" name="DNA Res.">
        <title>Complete genome sequence of the facultative anaerobic magnetotactic bacterium Magnetospirillum sp. strain AMB-1.</title>
        <authorList>
            <person name="Matsunaga T."/>
            <person name="Okamura Y."/>
            <person name="Fukuda Y."/>
            <person name="Wahyudi A.T."/>
            <person name="Murase Y."/>
            <person name="Takeyama H."/>
        </authorList>
    </citation>
    <scope>NUCLEOTIDE SEQUENCE [LARGE SCALE GENOMIC DNA]</scope>
    <source>
        <strain evidence="5">ATCC 700264 / AMB-1</strain>
    </source>
</reference>
<dbReference type="PROSITE" id="PS50234">
    <property type="entry name" value="VWFA"/>
    <property type="match status" value="1"/>
</dbReference>
<dbReference type="STRING" id="342108.amb2957"/>
<dbReference type="RefSeq" id="WP_011385334.1">
    <property type="nucleotide sequence ID" value="NC_007626.1"/>
</dbReference>
<dbReference type="KEGG" id="mag:amb2957"/>
<proteinExistence type="predicted"/>
<feature type="signal peptide" evidence="2">
    <location>
        <begin position="1"/>
        <end position="27"/>
    </location>
</feature>
<dbReference type="SUPFAM" id="SSF53300">
    <property type="entry name" value="vWA-like"/>
    <property type="match status" value="1"/>
</dbReference>
<keyword evidence="2" id="KW-0732">Signal</keyword>
<evidence type="ECO:0000256" key="2">
    <source>
        <dbReference type="SAM" id="SignalP"/>
    </source>
</evidence>
<organism evidence="4 5">
    <name type="scientific">Paramagnetospirillum magneticum (strain ATCC 700264 / AMB-1)</name>
    <name type="common">Magnetospirillum magneticum</name>
    <dbReference type="NCBI Taxonomy" id="342108"/>
    <lineage>
        <taxon>Bacteria</taxon>
        <taxon>Pseudomonadati</taxon>
        <taxon>Pseudomonadota</taxon>
        <taxon>Alphaproteobacteria</taxon>
        <taxon>Rhodospirillales</taxon>
        <taxon>Magnetospirillaceae</taxon>
        <taxon>Paramagnetospirillum</taxon>
    </lineage>
</organism>
<evidence type="ECO:0000259" key="3">
    <source>
        <dbReference type="PROSITE" id="PS50234"/>
    </source>
</evidence>
<evidence type="ECO:0000313" key="4">
    <source>
        <dbReference type="EMBL" id="BAE51761.1"/>
    </source>
</evidence>
<dbReference type="Pfam" id="PF13519">
    <property type="entry name" value="VWA_2"/>
    <property type="match status" value="1"/>
</dbReference>
<dbReference type="CDD" id="cd00198">
    <property type="entry name" value="vWFA"/>
    <property type="match status" value="1"/>
</dbReference>
<dbReference type="Gene3D" id="3.40.50.410">
    <property type="entry name" value="von Willebrand factor, type A domain"/>
    <property type="match status" value="1"/>
</dbReference>
<protein>
    <recommendedName>
        <fullName evidence="3">VWFA domain-containing protein</fullName>
    </recommendedName>
</protein>
<dbReference type="SMART" id="SM00327">
    <property type="entry name" value="VWA"/>
    <property type="match status" value="1"/>
</dbReference>
<name>Q2W314_PARM1</name>
<dbReference type="Proteomes" id="UP000007058">
    <property type="component" value="Chromosome"/>
</dbReference>
<dbReference type="PROSITE" id="PS50194">
    <property type="entry name" value="FILAMIN_REPEAT"/>
    <property type="match status" value="1"/>
</dbReference>
<dbReference type="InterPro" id="IPR002035">
    <property type="entry name" value="VWF_A"/>
</dbReference>
<accession>Q2W314</accession>
<dbReference type="OrthoDB" id="9831531at2"/>
<dbReference type="EMBL" id="AP007255">
    <property type="protein sequence ID" value="BAE51761.1"/>
    <property type="molecule type" value="Genomic_DNA"/>
</dbReference>
<evidence type="ECO:0000256" key="1">
    <source>
        <dbReference type="SAM" id="MobiDB-lite"/>
    </source>
</evidence>
<feature type="region of interest" description="Disordered" evidence="1">
    <location>
        <begin position="712"/>
        <end position="733"/>
    </location>
</feature>
<feature type="domain" description="VWFA" evidence="3">
    <location>
        <begin position="33"/>
        <end position="247"/>
    </location>
</feature>
<keyword evidence="5" id="KW-1185">Reference proteome</keyword>
<gene>
    <name evidence="4" type="ordered locus">amb2957</name>
</gene>
<dbReference type="HOGENOM" id="CLU_369990_0_0_5"/>
<dbReference type="InterPro" id="IPR036465">
    <property type="entry name" value="vWFA_dom_sf"/>
</dbReference>